<name>A0A8S4Q9N5_OWEFU</name>
<evidence type="ECO:0000256" key="6">
    <source>
        <dbReference type="SAM" id="Phobius"/>
    </source>
</evidence>
<comment type="subcellular location">
    <subcellularLocation>
        <location evidence="1">Membrane</location>
        <topology evidence="1">Multi-pass membrane protein</topology>
    </subcellularLocation>
</comment>
<dbReference type="OrthoDB" id="10266980at2759"/>
<feature type="transmembrane region" description="Helical" evidence="6">
    <location>
        <begin position="183"/>
        <end position="203"/>
    </location>
</feature>
<dbReference type="GO" id="GO:0005886">
    <property type="term" value="C:plasma membrane"/>
    <property type="evidence" value="ECO:0007669"/>
    <property type="project" value="TreeGrafter"/>
</dbReference>
<feature type="transmembrane region" description="Helical" evidence="6">
    <location>
        <begin position="144"/>
        <end position="162"/>
    </location>
</feature>
<evidence type="ECO:0000313" key="8">
    <source>
        <dbReference type="EMBL" id="CAH1802483.1"/>
    </source>
</evidence>
<dbReference type="GO" id="GO:0007009">
    <property type="term" value="P:plasma membrane organization"/>
    <property type="evidence" value="ECO:0007669"/>
    <property type="project" value="TreeGrafter"/>
</dbReference>
<protein>
    <recommendedName>
        <fullName evidence="7">TLC domain-containing protein</fullName>
    </recommendedName>
</protein>
<dbReference type="PANTHER" id="PTHR13439:SF4">
    <property type="entry name" value="TLC DOMAIN-CONTAINING PROTEIN"/>
    <property type="match status" value="1"/>
</dbReference>
<comment type="caution">
    <text evidence="8">The sequence shown here is derived from an EMBL/GenBank/DDBJ whole genome shotgun (WGS) entry which is preliminary data.</text>
</comment>
<accession>A0A8S4Q9N5</accession>
<organism evidence="8 9">
    <name type="scientific">Owenia fusiformis</name>
    <name type="common">Polychaete worm</name>
    <dbReference type="NCBI Taxonomy" id="6347"/>
    <lineage>
        <taxon>Eukaryota</taxon>
        <taxon>Metazoa</taxon>
        <taxon>Spiralia</taxon>
        <taxon>Lophotrochozoa</taxon>
        <taxon>Annelida</taxon>
        <taxon>Polychaeta</taxon>
        <taxon>Sedentaria</taxon>
        <taxon>Canalipalpata</taxon>
        <taxon>Sabellida</taxon>
        <taxon>Oweniida</taxon>
        <taxon>Oweniidae</taxon>
        <taxon>Owenia</taxon>
    </lineage>
</organism>
<evidence type="ECO:0000313" key="9">
    <source>
        <dbReference type="Proteomes" id="UP000749559"/>
    </source>
</evidence>
<sequence>MDIESHGTNPAEHIESKYILYGVVSSFLFFQIVHKIVVSFGSPSAVRESDHWKWKNILISWIHSVICSLWITYCCYTHPSMFDDLITHIDMASFLLATFSTGYFIFDLIDYIQSGQALKDWEVCLHHLVVISIFSYHMAANQCIGYTTFVLMVEYNSIFLHGRKLLKLAKKISIDHWVFRCNSVLNVVTFVIFRFGVVLKVMVGTYNSKTRFPALYYWCLVISVLIMTIINVVLFWRLLK</sequence>
<keyword evidence="4 5" id="KW-0472">Membrane</keyword>
<dbReference type="PANTHER" id="PTHR13439">
    <property type="entry name" value="CT120 PROTEIN"/>
    <property type="match status" value="1"/>
</dbReference>
<dbReference type="GO" id="GO:0097035">
    <property type="term" value="P:regulation of membrane lipid distribution"/>
    <property type="evidence" value="ECO:0007669"/>
    <property type="project" value="TreeGrafter"/>
</dbReference>
<dbReference type="GO" id="GO:0071709">
    <property type="term" value="P:membrane assembly"/>
    <property type="evidence" value="ECO:0007669"/>
    <property type="project" value="TreeGrafter"/>
</dbReference>
<feature type="transmembrane region" description="Helical" evidence="6">
    <location>
        <begin position="58"/>
        <end position="79"/>
    </location>
</feature>
<dbReference type="AlphaFoldDB" id="A0A8S4Q9N5"/>
<evidence type="ECO:0000256" key="5">
    <source>
        <dbReference type="PROSITE-ProRule" id="PRU00205"/>
    </source>
</evidence>
<keyword evidence="3 6" id="KW-1133">Transmembrane helix</keyword>
<evidence type="ECO:0000259" key="7">
    <source>
        <dbReference type="PROSITE" id="PS50922"/>
    </source>
</evidence>
<proteinExistence type="predicted"/>
<gene>
    <name evidence="8" type="ORF">OFUS_LOCUS26156</name>
</gene>
<evidence type="ECO:0000256" key="3">
    <source>
        <dbReference type="ARBA" id="ARBA00022989"/>
    </source>
</evidence>
<dbReference type="InterPro" id="IPR006634">
    <property type="entry name" value="TLC-dom"/>
</dbReference>
<dbReference type="InterPro" id="IPR050846">
    <property type="entry name" value="TLCD"/>
</dbReference>
<feature type="transmembrane region" description="Helical" evidence="6">
    <location>
        <begin position="215"/>
        <end position="239"/>
    </location>
</feature>
<dbReference type="PROSITE" id="PS50922">
    <property type="entry name" value="TLC"/>
    <property type="match status" value="1"/>
</dbReference>
<keyword evidence="2 5" id="KW-0812">Transmembrane</keyword>
<evidence type="ECO:0000256" key="2">
    <source>
        <dbReference type="ARBA" id="ARBA00022692"/>
    </source>
</evidence>
<evidence type="ECO:0000256" key="1">
    <source>
        <dbReference type="ARBA" id="ARBA00004141"/>
    </source>
</evidence>
<feature type="transmembrane region" description="Helical" evidence="6">
    <location>
        <begin position="18"/>
        <end position="37"/>
    </location>
</feature>
<dbReference type="Proteomes" id="UP000749559">
    <property type="component" value="Unassembled WGS sequence"/>
</dbReference>
<keyword evidence="9" id="KW-1185">Reference proteome</keyword>
<dbReference type="GO" id="GO:0055091">
    <property type="term" value="P:phospholipid homeostasis"/>
    <property type="evidence" value="ECO:0007669"/>
    <property type="project" value="TreeGrafter"/>
</dbReference>
<dbReference type="SMART" id="SM00724">
    <property type="entry name" value="TLC"/>
    <property type="match status" value="1"/>
</dbReference>
<dbReference type="EMBL" id="CAIIXF020000012">
    <property type="protein sequence ID" value="CAH1802483.1"/>
    <property type="molecule type" value="Genomic_DNA"/>
</dbReference>
<dbReference type="Pfam" id="PF03798">
    <property type="entry name" value="TRAM_LAG1_CLN8"/>
    <property type="match status" value="1"/>
</dbReference>
<feature type="domain" description="TLC" evidence="7">
    <location>
        <begin position="49"/>
        <end position="240"/>
    </location>
</feature>
<feature type="non-terminal residue" evidence="8">
    <location>
        <position position="240"/>
    </location>
</feature>
<feature type="transmembrane region" description="Helical" evidence="6">
    <location>
        <begin position="91"/>
        <end position="109"/>
    </location>
</feature>
<reference evidence="8" key="1">
    <citation type="submission" date="2022-03" db="EMBL/GenBank/DDBJ databases">
        <authorList>
            <person name="Martin C."/>
        </authorList>
    </citation>
    <scope>NUCLEOTIDE SEQUENCE</scope>
</reference>
<evidence type="ECO:0000256" key="4">
    <source>
        <dbReference type="ARBA" id="ARBA00023136"/>
    </source>
</evidence>